<dbReference type="Proteomes" id="UP001499933">
    <property type="component" value="Unassembled WGS sequence"/>
</dbReference>
<protein>
    <recommendedName>
        <fullName evidence="3">SDR family NAD(P)-dependent oxidoreductase</fullName>
    </recommendedName>
</protein>
<dbReference type="EMBL" id="BAAAOG010000005">
    <property type="protein sequence ID" value="GAA1962640.1"/>
    <property type="molecule type" value="Genomic_DNA"/>
</dbReference>
<comment type="caution">
    <text evidence="1">The sequence shown here is derived from an EMBL/GenBank/DDBJ whole genome shotgun (WGS) entry which is preliminary data.</text>
</comment>
<accession>A0ABN2R2Y7</accession>
<sequence>MILDSLRLDRKVALVTGARRGLGEAAAAALAEPAPCANWATSSPRNRRTRNQYIHQNGVRRRQAVLSSMRGERARLGS</sequence>
<keyword evidence="2" id="KW-1185">Reference proteome</keyword>
<organism evidence="1 2">
    <name type="scientific">Microbacterium deminutum</name>
    <dbReference type="NCBI Taxonomy" id="344164"/>
    <lineage>
        <taxon>Bacteria</taxon>
        <taxon>Bacillati</taxon>
        <taxon>Actinomycetota</taxon>
        <taxon>Actinomycetes</taxon>
        <taxon>Micrococcales</taxon>
        <taxon>Microbacteriaceae</taxon>
        <taxon>Microbacterium</taxon>
    </lineage>
</organism>
<proteinExistence type="predicted"/>
<dbReference type="SUPFAM" id="SSF51735">
    <property type="entry name" value="NAD(P)-binding Rossmann-fold domains"/>
    <property type="match status" value="1"/>
</dbReference>
<name>A0ABN2R2Y7_9MICO</name>
<gene>
    <name evidence="1" type="ORF">GCM10009776_26640</name>
</gene>
<evidence type="ECO:0008006" key="3">
    <source>
        <dbReference type="Google" id="ProtNLM"/>
    </source>
</evidence>
<dbReference type="RefSeq" id="WP_344095427.1">
    <property type="nucleotide sequence ID" value="NZ_BAAAOG010000005.1"/>
</dbReference>
<dbReference type="Gene3D" id="3.40.50.720">
    <property type="entry name" value="NAD(P)-binding Rossmann-like Domain"/>
    <property type="match status" value="1"/>
</dbReference>
<reference evidence="1 2" key="1">
    <citation type="journal article" date="2019" name="Int. J. Syst. Evol. Microbiol.">
        <title>The Global Catalogue of Microorganisms (GCM) 10K type strain sequencing project: providing services to taxonomists for standard genome sequencing and annotation.</title>
        <authorList>
            <consortium name="The Broad Institute Genomics Platform"/>
            <consortium name="The Broad Institute Genome Sequencing Center for Infectious Disease"/>
            <person name="Wu L."/>
            <person name="Ma J."/>
        </authorList>
    </citation>
    <scope>NUCLEOTIDE SEQUENCE [LARGE SCALE GENOMIC DNA]</scope>
    <source>
        <strain evidence="1 2">JCM 14901</strain>
    </source>
</reference>
<evidence type="ECO:0000313" key="1">
    <source>
        <dbReference type="EMBL" id="GAA1962640.1"/>
    </source>
</evidence>
<evidence type="ECO:0000313" key="2">
    <source>
        <dbReference type="Proteomes" id="UP001499933"/>
    </source>
</evidence>
<dbReference type="InterPro" id="IPR036291">
    <property type="entry name" value="NAD(P)-bd_dom_sf"/>
</dbReference>